<evidence type="ECO:0000256" key="5">
    <source>
        <dbReference type="PROSITE-ProRule" id="PRU00284"/>
    </source>
</evidence>
<evidence type="ECO:0000256" key="2">
    <source>
        <dbReference type="ARBA" id="ARBA00022989"/>
    </source>
</evidence>
<keyword evidence="3 5" id="KW-0807">Transducer</keyword>
<dbReference type="SMART" id="SM00283">
    <property type="entry name" value="MA"/>
    <property type="match status" value="1"/>
</dbReference>
<feature type="domain" description="Methyl-accepting transducer" evidence="7">
    <location>
        <begin position="384"/>
        <end position="613"/>
    </location>
</feature>
<dbReference type="Gene3D" id="1.10.287.950">
    <property type="entry name" value="Methyl-accepting chemotaxis protein"/>
    <property type="match status" value="1"/>
</dbReference>
<dbReference type="RefSeq" id="WP_282765458.1">
    <property type="nucleotide sequence ID" value="NZ_JASCTH010000030.1"/>
</dbReference>
<dbReference type="SMART" id="SM00304">
    <property type="entry name" value="HAMP"/>
    <property type="match status" value="2"/>
</dbReference>
<dbReference type="PANTHER" id="PTHR32089">
    <property type="entry name" value="METHYL-ACCEPTING CHEMOTAXIS PROTEIN MCPB"/>
    <property type="match status" value="1"/>
</dbReference>
<sequence>MFTPARVLLGRLRYAYKIVVVTVVLLLPLGFVTWGYVGIQTGQVAFSASERVGVAYLQPLLGLTSATVRARHLAVSGGDPEEAGTRAAMTEMEAANEANGAELGVGDTWAAAKAEVESATDSDAGAPAFEAYNKALDALLGLVVAVSDASNLTLDPDLDSYYVMDTLVFRLPQLLDQAGRTVDETILATGQSAAVARTTQLHLARAAGALASTQAAVDAGMATALAKTARPQLADAEGSITAERESVEALLAQVDEAVASGRLSLVTPAAGDEAWTALVRLVDELAPQLDALLATRISGFQAKAYVVEAAAAVALLLVGYLLVGFYLSATVPLRRIVTALRALADGDLTQQVPVDTRDEVGQMGAAFNDALTRIRKAVHGLRADADEVAANSARLSQVGGDMRATAESTATQAQHVGTIADSVSGHVSAIAAGAEEMSASINEIASGASQAAAVATSAVDAARDAKQTVGRLGTSSAQINDVLKVITAIATQTNLLALNATIEAARAGSAGKGFAVVAGEVKELAQETSRATQDIATRIDAIQGDALAAVDAIEQIGEVIARVNEIQSTIAAAVEEQSATTAEMGHGISDLAGGAAQIAAGVGSVIAEANRTTDGTDATARASQELAQTAERLREIVTRFTT</sequence>
<keyword evidence="2 6" id="KW-1133">Transmembrane helix</keyword>
<evidence type="ECO:0000259" key="7">
    <source>
        <dbReference type="PROSITE" id="PS50111"/>
    </source>
</evidence>
<evidence type="ECO:0000256" key="6">
    <source>
        <dbReference type="SAM" id="Phobius"/>
    </source>
</evidence>
<dbReference type="Pfam" id="PF00672">
    <property type="entry name" value="HAMP"/>
    <property type="match status" value="1"/>
</dbReference>
<dbReference type="InterPro" id="IPR004089">
    <property type="entry name" value="MCPsignal_dom"/>
</dbReference>
<dbReference type="SUPFAM" id="SSF58104">
    <property type="entry name" value="Methyl-accepting chemotaxis protein (MCP) signaling domain"/>
    <property type="match status" value="1"/>
</dbReference>
<proteinExistence type="inferred from homology"/>
<organism evidence="9 10">
    <name type="scientific">Actinoplanes sandaracinus</name>
    <dbReference type="NCBI Taxonomy" id="3045177"/>
    <lineage>
        <taxon>Bacteria</taxon>
        <taxon>Bacillati</taxon>
        <taxon>Actinomycetota</taxon>
        <taxon>Actinomycetes</taxon>
        <taxon>Micromonosporales</taxon>
        <taxon>Micromonosporaceae</taxon>
        <taxon>Actinoplanes</taxon>
    </lineage>
</organism>
<evidence type="ECO:0000313" key="10">
    <source>
        <dbReference type="Proteomes" id="UP001241758"/>
    </source>
</evidence>
<evidence type="ECO:0000256" key="4">
    <source>
        <dbReference type="ARBA" id="ARBA00029447"/>
    </source>
</evidence>
<name>A0ABT6WWM0_9ACTN</name>
<evidence type="ECO:0000256" key="3">
    <source>
        <dbReference type="ARBA" id="ARBA00023224"/>
    </source>
</evidence>
<dbReference type="InterPro" id="IPR003660">
    <property type="entry name" value="HAMP_dom"/>
</dbReference>
<comment type="similarity">
    <text evidence="4">Belongs to the methyl-accepting chemotaxis (MCP) protein family.</text>
</comment>
<reference evidence="9 10" key="1">
    <citation type="submission" date="2023-05" db="EMBL/GenBank/DDBJ databases">
        <title>Actinoplanes sp. NEAU-A12 genome sequencing.</title>
        <authorList>
            <person name="Wang Z.-S."/>
        </authorList>
    </citation>
    <scope>NUCLEOTIDE SEQUENCE [LARGE SCALE GENOMIC DNA]</scope>
    <source>
        <strain evidence="9 10">NEAU-A12</strain>
    </source>
</reference>
<dbReference type="Pfam" id="PF00015">
    <property type="entry name" value="MCPsignal"/>
    <property type="match status" value="1"/>
</dbReference>
<gene>
    <name evidence="9" type="ORF">QLQ12_36700</name>
</gene>
<evidence type="ECO:0000256" key="1">
    <source>
        <dbReference type="ARBA" id="ARBA00022692"/>
    </source>
</evidence>
<keyword evidence="1 6" id="KW-0812">Transmembrane</keyword>
<dbReference type="Proteomes" id="UP001241758">
    <property type="component" value="Unassembled WGS sequence"/>
</dbReference>
<protein>
    <submittedName>
        <fullName evidence="9">Methyl-accepting chemotaxis protein</fullName>
    </submittedName>
</protein>
<comment type="caution">
    <text evidence="9">The sequence shown here is derived from an EMBL/GenBank/DDBJ whole genome shotgun (WGS) entry which is preliminary data.</text>
</comment>
<evidence type="ECO:0000313" key="9">
    <source>
        <dbReference type="EMBL" id="MDI6104147.1"/>
    </source>
</evidence>
<dbReference type="PROSITE" id="PS50111">
    <property type="entry name" value="CHEMOTAXIS_TRANSDUC_2"/>
    <property type="match status" value="1"/>
</dbReference>
<dbReference type="EMBL" id="JASCTH010000030">
    <property type="protein sequence ID" value="MDI6104147.1"/>
    <property type="molecule type" value="Genomic_DNA"/>
</dbReference>
<accession>A0ABT6WWM0</accession>
<evidence type="ECO:0000259" key="8">
    <source>
        <dbReference type="PROSITE" id="PS50885"/>
    </source>
</evidence>
<keyword evidence="6" id="KW-0472">Membrane</keyword>
<feature type="domain" description="HAMP" evidence="8">
    <location>
        <begin position="327"/>
        <end position="379"/>
    </location>
</feature>
<dbReference type="PANTHER" id="PTHR32089:SF112">
    <property type="entry name" value="LYSOZYME-LIKE PROTEIN-RELATED"/>
    <property type="match status" value="1"/>
</dbReference>
<feature type="transmembrane region" description="Helical" evidence="6">
    <location>
        <begin position="14"/>
        <end position="37"/>
    </location>
</feature>
<dbReference type="CDD" id="cd06225">
    <property type="entry name" value="HAMP"/>
    <property type="match status" value="1"/>
</dbReference>
<dbReference type="PROSITE" id="PS50885">
    <property type="entry name" value="HAMP"/>
    <property type="match status" value="1"/>
</dbReference>
<keyword evidence="10" id="KW-1185">Reference proteome</keyword>
<feature type="transmembrane region" description="Helical" evidence="6">
    <location>
        <begin position="305"/>
        <end position="327"/>
    </location>
</feature>